<evidence type="ECO:0000256" key="8">
    <source>
        <dbReference type="ARBA" id="ARBA00023224"/>
    </source>
</evidence>
<feature type="transmembrane region" description="Helical" evidence="10">
    <location>
        <begin position="98"/>
        <end position="117"/>
    </location>
</feature>
<dbReference type="GeneID" id="116949507"/>
<evidence type="ECO:0000256" key="10">
    <source>
        <dbReference type="SAM" id="Phobius"/>
    </source>
</evidence>
<evidence type="ECO:0000256" key="5">
    <source>
        <dbReference type="ARBA" id="ARBA00023040"/>
    </source>
</evidence>
<proteinExistence type="inferred from homology"/>
<dbReference type="GO" id="GO:0004930">
    <property type="term" value="F:G protein-coupled receptor activity"/>
    <property type="evidence" value="ECO:0007669"/>
    <property type="project" value="UniProtKB-KW"/>
</dbReference>
<keyword evidence="2" id="KW-1003">Cell membrane</keyword>
<protein>
    <submittedName>
        <fullName evidence="13">P2Y purinoceptor 1-like</fullName>
    </submittedName>
</protein>
<comment type="subcellular location">
    <subcellularLocation>
        <location evidence="1">Cell membrane</location>
        <topology evidence="1">Multi-pass membrane protein</topology>
    </subcellularLocation>
</comment>
<keyword evidence="12" id="KW-1185">Reference proteome</keyword>
<name>A0AAJ7TRG3_PETMA</name>
<evidence type="ECO:0000259" key="11">
    <source>
        <dbReference type="PROSITE" id="PS50262"/>
    </source>
</evidence>
<gene>
    <name evidence="13" type="primary">LOC116949507</name>
</gene>
<keyword evidence="5 9" id="KW-0297">G-protein coupled receptor</keyword>
<keyword evidence="3 9" id="KW-0812">Transmembrane</keyword>
<feature type="transmembrane region" description="Helical" evidence="10">
    <location>
        <begin position="228"/>
        <end position="253"/>
    </location>
</feature>
<dbReference type="CDD" id="cd14982">
    <property type="entry name" value="7tmA_purinoceptor-like"/>
    <property type="match status" value="1"/>
</dbReference>
<evidence type="ECO:0000313" key="12">
    <source>
        <dbReference type="Proteomes" id="UP001318040"/>
    </source>
</evidence>
<dbReference type="AlphaFoldDB" id="A0AAJ7TRG3"/>
<dbReference type="PRINTS" id="PR00237">
    <property type="entry name" value="GPCRRHODOPSN"/>
</dbReference>
<sequence>MENYNLSRCYINELFSQYTVSLLLIETTVGFLGNAFALWIIVWRIKDWTCFTVYMLNLVLSDLLFVLVAPVRSIYYMYDNQWPFGEAACDMLITVTYISLYGSIFFLMCISAERYFVIVHPTRAFRNRSLTSAKLVSLAGWVTVLGGQLSLPFIFHTTVDARDANATRCMTFNLEDLYPSYNTWSSVVTMVFFLLPFTVMSVFHGLITHNLLYQTALGVRVARARRRAARLVVLVQLIVAICFTPLHVVRPLLTATSMLTPTKCGLLRDLAKGFFISMSLSGLNSCLDPLLFYHSGGKFRKEAKAVVMTLLCRGCVCPAGPMARSEMQASVINVEPSLNSNRT</sequence>
<evidence type="ECO:0000256" key="1">
    <source>
        <dbReference type="ARBA" id="ARBA00004651"/>
    </source>
</evidence>
<feature type="transmembrane region" description="Helical" evidence="10">
    <location>
        <begin position="184"/>
        <end position="207"/>
    </location>
</feature>
<accession>A0AAJ7TRG3</accession>
<feature type="domain" description="G-protein coupled receptors family 1 profile" evidence="11">
    <location>
        <begin position="33"/>
        <end position="292"/>
    </location>
</feature>
<dbReference type="Pfam" id="PF00001">
    <property type="entry name" value="7tm_1"/>
    <property type="match status" value="1"/>
</dbReference>
<dbReference type="Proteomes" id="UP001318040">
    <property type="component" value="Chromosome 37"/>
</dbReference>
<evidence type="ECO:0000256" key="9">
    <source>
        <dbReference type="RuleBase" id="RU000688"/>
    </source>
</evidence>
<reference evidence="13" key="1">
    <citation type="submission" date="2025-08" db="UniProtKB">
        <authorList>
            <consortium name="RefSeq"/>
        </authorList>
    </citation>
    <scope>IDENTIFICATION</scope>
    <source>
        <tissue evidence="13">Sperm</tissue>
    </source>
</reference>
<evidence type="ECO:0000256" key="2">
    <source>
        <dbReference type="ARBA" id="ARBA00022475"/>
    </source>
</evidence>
<dbReference type="InterPro" id="IPR017452">
    <property type="entry name" value="GPCR_Rhodpsn_7TM"/>
</dbReference>
<evidence type="ECO:0000256" key="4">
    <source>
        <dbReference type="ARBA" id="ARBA00022989"/>
    </source>
</evidence>
<dbReference type="PROSITE" id="PS00237">
    <property type="entry name" value="G_PROTEIN_RECEP_F1_1"/>
    <property type="match status" value="1"/>
</dbReference>
<feature type="transmembrane region" description="Helical" evidence="10">
    <location>
        <begin position="20"/>
        <end position="42"/>
    </location>
</feature>
<keyword evidence="8 9" id="KW-0807">Transducer</keyword>
<evidence type="ECO:0000256" key="6">
    <source>
        <dbReference type="ARBA" id="ARBA00023136"/>
    </source>
</evidence>
<feature type="transmembrane region" description="Helical" evidence="10">
    <location>
        <begin position="54"/>
        <end position="78"/>
    </location>
</feature>
<dbReference type="GO" id="GO:0005886">
    <property type="term" value="C:plasma membrane"/>
    <property type="evidence" value="ECO:0007669"/>
    <property type="project" value="UniProtKB-SubCell"/>
</dbReference>
<dbReference type="Gene3D" id="1.20.1070.10">
    <property type="entry name" value="Rhodopsin 7-helix transmembrane proteins"/>
    <property type="match status" value="1"/>
</dbReference>
<evidence type="ECO:0000256" key="3">
    <source>
        <dbReference type="ARBA" id="ARBA00022692"/>
    </source>
</evidence>
<evidence type="ECO:0000313" key="13">
    <source>
        <dbReference type="RefSeq" id="XP_032822778.1"/>
    </source>
</evidence>
<dbReference type="RefSeq" id="XP_032822778.1">
    <property type="nucleotide sequence ID" value="XM_032966887.1"/>
</dbReference>
<keyword evidence="7 9" id="KW-0675">Receptor</keyword>
<dbReference type="InterPro" id="IPR000276">
    <property type="entry name" value="GPCR_Rhodpsn"/>
</dbReference>
<comment type="similarity">
    <text evidence="9">Belongs to the G-protein coupled receptor 1 family.</text>
</comment>
<dbReference type="SUPFAM" id="SSF81321">
    <property type="entry name" value="Family A G protein-coupled receptor-like"/>
    <property type="match status" value="1"/>
</dbReference>
<keyword evidence="4 10" id="KW-1133">Transmembrane helix</keyword>
<dbReference type="KEGG" id="pmrn:116949507"/>
<dbReference type="PRINTS" id="PR01157">
    <property type="entry name" value="P2YPURNOCPTR"/>
</dbReference>
<dbReference type="PANTHER" id="PTHR24231">
    <property type="entry name" value="PURINOCEPTOR-RELATED G-PROTEIN COUPLED RECEPTOR"/>
    <property type="match status" value="1"/>
</dbReference>
<organism evidence="12 13">
    <name type="scientific">Petromyzon marinus</name>
    <name type="common">Sea lamprey</name>
    <dbReference type="NCBI Taxonomy" id="7757"/>
    <lineage>
        <taxon>Eukaryota</taxon>
        <taxon>Metazoa</taxon>
        <taxon>Chordata</taxon>
        <taxon>Craniata</taxon>
        <taxon>Vertebrata</taxon>
        <taxon>Cyclostomata</taxon>
        <taxon>Hyperoartia</taxon>
        <taxon>Petromyzontiformes</taxon>
        <taxon>Petromyzontidae</taxon>
        <taxon>Petromyzon</taxon>
    </lineage>
</organism>
<feature type="transmembrane region" description="Helical" evidence="10">
    <location>
        <begin position="138"/>
        <end position="155"/>
    </location>
</feature>
<keyword evidence="6 10" id="KW-0472">Membrane</keyword>
<dbReference type="PROSITE" id="PS50262">
    <property type="entry name" value="G_PROTEIN_RECEP_F1_2"/>
    <property type="match status" value="1"/>
</dbReference>
<evidence type="ECO:0000256" key="7">
    <source>
        <dbReference type="ARBA" id="ARBA00023170"/>
    </source>
</evidence>